<dbReference type="AlphaFoldDB" id="A0A2U2I5J7"/>
<sequence length="85" mass="9519">MGDIVRLVSVNQEVLDYCQDFVEYSLSGDQKVDDLALLTNDYRIDGIFGEGTKASVSIELRSSDGLPIGGLFMLSEEFRLLQKRK</sequence>
<comment type="caution">
    <text evidence="1">The sequence shown here is derived from an EMBL/GenBank/DDBJ whole genome shotgun (WGS) entry which is preliminary data.</text>
</comment>
<reference evidence="1 2" key="1">
    <citation type="submission" date="2018-04" db="EMBL/GenBank/DDBJ databases">
        <title>Massilia violaceinigra sp. nov., a novel purple-pigmented bacterium isolated from Tianshan glacier, Xinjiang, China.</title>
        <authorList>
            <person name="Wang H."/>
        </authorList>
    </citation>
    <scope>NUCLEOTIDE SEQUENCE [LARGE SCALE GENOMIC DNA]</scope>
    <source>
        <strain evidence="1 2">B448-2</strain>
    </source>
</reference>
<organism evidence="1 2">
    <name type="scientific">Massilia glaciei</name>
    <dbReference type="NCBI Taxonomy" id="1524097"/>
    <lineage>
        <taxon>Bacteria</taxon>
        <taxon>Pseudomonadati</taxon>
        <taxon>Pseudomonadota</taxon>
        <taxon>Betaproteobacteria</taxon>
        <taxon>Burkholderiales</taxon>
        <taxon>Oxalobacteraceae</taxon>
        <taxon>Telluria group</taxon>
        <taxon>Massilia</taxon>
    </lineage>
</organism>
<evidence type="ECO:0000313" key="2">
    <source>
        <dbReference type="Proteomes" id="UP000241421"/>
    </source>
</evidence>
<evidence type="ECO:0000313" key="1">
    <source>
        <dbReference type="EMBL" id="PWF55034.1"/>
    </source>
</evidence>
<proteinExistence type="predicted"/>
<dbReference type="EMBL" id="PXWF02000050">
    <property type="protein sequence ID" value="PWF55034.1"/>
    <property type="molecule type" value="Genomic_DNA"/>
</dbReference>
<accession>A0A2U2I5J7</accession>
<keyword evidence="2" id="KW-1185">Reference proteome</keyword>
<name>A0A2U2I5J7_9BURK</name>
<protein>
    <submittedName>
        <fullName evidence="1">Uncharacterized protein</fullName>
    </submittedName>
</protein>
<dbReference type="Proteomes" id="UP000241421">
    <property type="component" value="Unassembled WGS sequence"/>
</dbReference>
<gene>
    <name evidence="1" type="ORF">C7C56_003900</name>
</gene>